<protein>
    <recommendedName>
        <fullName evidence="4">Cyclin N-terminal domain-containing protein</fullName>
    </recommendedName>
</protein>
<gene>
    <name evidence="2" type="ORF">HGRIS_009923</name>
</gene>
<evidence type="ECO:0008006" key="4">
    <source>
        <dbReference type="Google" id="ProtNLM"/>
    </source>
</evidence>
<comment type="caution">
    <text evidence="2">The sequence shown here is derived from an EMBL/GenBank/DDBJ whole genome shotgun (WGS) entry which is preliminary data.</text>
</comment>
<sequence>MPVPVPRLSKPVAHPVNKPAKFGDENLDTTVFPSFASSFPASPAGPPPSFGTREQWINSLPHWRRTKPRRIWEDDAGVTQPEAQRPFRQGLTVADNAPVIKGTRAQACIPPFGSLVQSLDAVQPTAADTSAQFGHIGSQTQATHTAYEQQDAMDVEQPYPQSSDFISQEPRAVPPFSYPRSPLFQVATAGVVDEDTEPSPIEPVTPFAEFVDREVATSCQAFDALSSPNFGPDTGYPHATAHGAVTYYAIPQAFPQAPEPPKDPAPAAAPVSEVVTPSASPGYRKLAEPLSEWIANYVWKVCTTGYSLPPVYARTTVPANYAAAPPSYLAGSVHSLLLSTLLQPSAIFLAMWYIVHLPVHFNGSGMGADHTRELRFRAALLEDGAGNISLETAPLRVVVLGCMLANKWLDDHTFSNKTWHSISNVPIHLLNNLESLSLDIFAYDISVSPQEWSRWLAHLLSYHLSLSSPGHPQPISRPSTNPYAIIRKSLEEIMEAPKSATTLASSPQPVFLGLEARKQEKLEKEQAMEALEINLDEDGPLREEYIPKRRTSRAGSTMGATDIFSAPTTQSLPSVQYAQIDLAKVLPPPAKWSPAADEPIRRDSNRASGHYIAVQPPVPAAPLAPYPPYQHNAYHQVHPNSAWGPNSGYTGLKHSVYQPEIPAFYNASQTVYAPFQFIFPSALSHSRSQSLSYDQDTSRSHARSYSQAQFEYRCSDIRMTANELAPPSEHWGAPPAHLGHYPFPAQTFAPHPALHRTCYVF</sequence>
<evidence type="ECO:0000313" key="3">
    <source>
        <dbReference type="Proteomes" id="UP001556367"/>
    </source>
</evidence>
<dbReference type="InterPro" id="IPR013922">
    <property type="entry name" value="Cyclin_PHO80-like"/>
</dbReference>
<proteinExistence type="predicted"/>
<dbReference type="PANTHER" id="PTHR15615:SF120">
    <property type="entry name" value="CYCLIN N-TERMINAL DOMAIN-CONTAINING PROTEIN"/>
    <property type="match status" value="1"/>
</dbReference>
<dbReference type="Gene3D" id="1.10.472.10">
    <property type="entry name" value="Cyclin-like"/>
    <property type="match status" value="1"/>
</dbReference>
<reference evidence="3" key="1">
    <citation type="submission" date="2024-06" db="EMBL/GenBank/DDBJ databases">
        <title>Multi-omics analyses provide insights into the biosynthesis of the anticancer antibiotic pleurotin in Hohenbuehelia grisea.</title>
        <authorList>
            <person name="Weaver J.A."/>
            <person name="Alberti F."/>
        </authorList>
    </citation>
    <scope>NUCLEOTIDE SEQUENCE [LARGE SCALE GENOMIC DNA]</scope>
    <source>
        <strain evidence="3">T-177</strain>
    </source>
</reference>
<name>A0ABR3J2R2_9AGAR</name>
<dbReference type="CDD" id="cd20557">
    <property type="entry name" value="CYCLIN_ScPCL1-like"/>
    <property type="match status" value="1"/>
</dbReference>
<evidence type="ECO:0000256" key="1">
    <source>
        <dbReference type="SAM" id="MobiDB-lite"/>
    </source>
</evidence>
<accession>A0ABR3J2R2</accession>
<dbReference type="Proteomes" id="UP001556367">
    <property type="component" value="Unassembled WGS sequence"/>
</dbReference>
<dbReference type="PANTHER" id="PTHR15615">
    <property type="match status" value="1"/>
</dbReference>
<organism evidence="2 3">
    <name type="scientific">Hohenbuehelia grisea</name>
    <dbReference type="NCBI Taxonomy" id="104357"/>
    <lineage>
        <taxon>Eukaryota</taxon>
        <taxon>Fungi</taxon>
        <taxon>Dikarya</taxon>
        <taxon>Basidiomycota</taxon>
        <taxon>Agaricomycotina</taxon>
        <taxon>Agaricomycetes</taxon>
        <taxon>Agaricomycetidae</taxon>
        <taxon>Agaricales</taxon>
        <taxon>Pleurotineae</taxon>
        <taxon>Pleurotaceae</taxon>
        <taxon>Hohenbuehelia</taxon>
    </lineage>
</organism>
<feature type="region of interest" description="Disordered" evidence="1">
    <location>
        <begin position="1"/>
        <end position="21"/>
    </location>
</feature>
<evidence type="ECO:0000313" key="2">
    <source>
        <dbReference type="EMBL" id="KAL0949893.1"/>
    </source>
</evidence>
<dbReference type="EMBL" id="JASNQZ010000012">
    <property type="protein sequence ID" value="KAL0949893.1"/>
    <property type="molecule type" value="Genomic_DNA"/>
</dbReference>
<keyword evidence="3" id="KW-1185">Reference proteome</keyword>